<dbReference type="EMBL" id="DYUZ01000029">
    <property type="protein sequence ID" value="HJG37656.1"/>
    <property type="molecule type" value="Genomic_DNA"/>
</dbReference>
<dbReference type="EC" id="2.7.7.33" evidence="2"/>
<dbReference type="AlphaFoldDB" id="A0A921IU57"/>
<proteinExistence type="predicted"/>
<dbReference type="InterPro" id="IPR046981">
    <property type="entry name" value="G1P_cyt_trans"/>
</dbReference>
<gene>
    <name evidence="2" type="primary">rfbF</name>
    <name evidence="2" type="ORF">K8V70_07350</name>
</gene>
<reference evidence="2" key="2">
    <citation type="submission" date="2021-09" db="EMBL/GenBank/DDBJ databases">
        <authorList>
            <person name="Gilroy R."/>
        </authorList>
    </citation>
    <scope>NUCLEOTIDE SEQUENCE</scope>
    <source>
        <strain evidence="2">ChiHjej13B12-9602</strain>
    </source>
</reference>
<dbReference type="InterPro" id="IPR029044">
    <property type="entry name" value="Nucleotide-diphossugar_trans"/>
</dbReference>
<dbReference type="GO" id="GO:0009243">
    <property type="term" value="P:O antigen biosynthetic process"/>
    <property type="evidence" value="ECO:0007669"/>
    <property type="project" value="InterPro"/>
</dbReference>
<dbReference type="CDD" id="cd02524">
    <property type="entry name" value="G1P_cytidylyltransferase"/>
    <property type="match status" value="1"/>
</dbReference>
<keyword evidence="2" id="KW-0548">Nucleotidyltransferase</keyword>
<dbReference type="InterPro" id="IPR005835">
    <property type="entry name" value="NTP_transferase_dom"/>
</dbReference>
<dbReference type="PANTHER" id="PTHR47183:SF1">
    <property type="entry name" value="GLUCOSE-1-PHOSPHATE CYTIDYLYLTRANSFERASE"/>
    <property type="match status" value="1"/>
</dbReference>
<protein>
    <submittedName>
        <fullName evidence="2">Glucose-1-phosphate cytidylyltransferase</fullName>
        <ecNumber evidence="2">2.7.7.33</ecNumber>
    </submittedName>
</protein>
<reference evidence="2" key="1">
    <citation type="journal article" date="2021" name="PeerJ">
        <title>Extensive microbial diversity within the chicken gut microbiome revealed by metagenomics and culture.</title>
        <authorList>
            <person name="Gilroy R."/>
            <person name="Ravi A."/>
            <person name="Getino M."/>
            <person name="Pursley I."/>
            <person name="Horton D.L."/>
            <person name="Alikhan N.F."/>
            <person name="Baker D."/>
            <person name="Gharbi K."/>
            <person name="Hall N."/>
            <person name="Watson M."/>
            <person name="Adriaenssens E.M."/>
            <person name="Foster-Nyarko E."/>
            <person name="Jarju S."/>
            <person name="Secka A."/>
            <person name="Antonio M."/>
            <person name="Oren A."/>
            <person name="Chaudhuri R.R."/>
            <person name="La Ragione R."/>
            <person name="Hildebrand F."/>
            <person name="Pallen M.J."/>
        </authorList>
    </citation>
    <scope>NUCLEOTIDE SEQUENCE</scope>
    <source>
        <strain evidence="2">ChiHjej13B12-9602</strain>
    </source>
</reference>
<dbReference type="Pfam" id="PF00483">
    <property type="entry name" value="NTP_transferase"/>
    <property type="match status" value="1"/>
</dbReference>
<dbReference type="NCBIfam" id="TIGR02623">
    <property type="entry name" value="G1P_cyt_trans"/>
    <property type="match status" value="1"/>
</dbReference>
<dbReference type="InterPro" id="IPR013446">
    <property type="entry name" value="G1P_cyt_trans-like"/>
</dbReference>
<sequence>MKVVILAGGFGTRISEESHLRPKPMIEIDGNPILWHIMKIFSTQGFNDFVICAGYKQHMIKEYFDDYFLHSSDVTFDYRDGRKLVTVHGTQVEPWRVTVADTGYGTMTGGRVGRIRDYIGDNPFMLTYGDGVSDVDLSQLISTHRASSDSIVTLTGVALAQSKGVLGVESSGKIRSFREKRDSDGSVINGGFMVCEPELFDYIDGDGCVLESGPLTVLAEEGKLSCYRHYGFWKCMDTQREREQLEKLWASGDAPWKIWR</sequence>
<evidence type="ECO:0000313" key="3">
    <source>
        <dbReference type="Proteomes" id="UP000753256"/>
    </source>
</evidence>
<evidence type="ECO:0000259" key="1">
    <source>
        <dbReference type="Pfam" id="PF00483"/>
    </source>
</evidence>
<comment type="caution">
    <text evidence="2">The sequence shown here is derived from an EMBL/GenBank/DDBJ whole genome shotgun (WGS) entry which is preliminary data.</text>
</comment>
<keyword evidence="2" id="KW-0808">Transferase</keyword>
<evidence type="ECO:0000313" key="2">
    <source>
        <dbReference type="EMBL" id="HJG37656.1"/>
    </source>
</evidence>
<dbReference type="SUPFAM" id="SSF53448">
    <property type="entry name" value="Nucleotide-diphospho-sugar transferases"/>
    <property type="match status" value="1"/>
</dbReference>
<organism evidence="2 3">
    <name type="scientific">Enorma phocaeensis</name>
    <dbReference type="NCBI Taxonomy" id="1871019"/>
    <lineage>
        <taxon>Bacteria</taxon>
        <taxon>Bacillati</taxon>
        <taxon>Actinomycetota</taxon>
        <taxon>Coriobacteriia</taxon>
        <taxon>Coriobacteriales</taxon>
        <taxon>Coriobacteriaceae</taxon>
        <taxon>Enorma</taxon>
    </lineage>
</organism>
<dbReference type="Proteomes" id="UP000753256">
    <property type="component" value="Unassembled WGS sequence"/>
</dbReference>
<accession>A0A921IU57</accession>
<dbReference type="PANTHER" id="PTHR47183">
    <property type="entry name" value="GLUCOSE-1-PHOSPHATE CYTIDYLYLTRANSFERASE-RELATED"/>
    <property type="match status" value="1"/>
</dbReference>
<dbReference type="GO" id="GO:0047343">
    <property type="term" value="F:glucose-1-phosphate cytidylyltransferase activity"/>
    <property type="evidence" value="ECO:0007669"/>
    <property type="project" value="UniProtKB-EC"/>
</dbReference>
<dbReference type="Gene3D" id="3.90.550.10">
    <property type="entry name" value="Spore Coat Polysaccharide Biosynthesis Protein SpsA, Chain A"/>
    <property type="match status" value="1"/>
</dbReference>
<feature type="domain" description="Nucleotidyl transferase" evidence="1">
    <location>
        <begin position="2"/>
        <end position="203"/>
    </location>
</feature>
<name>A0A921IU57_9ACTN</name>